<evidence type="ECO:0000313" key="3">
    <source>
        <dbReference type="Proteomes" id="UP000324497"/>
    </source>
</evidence>
<reference evidence="2 3" key="1">
    <citation type="submission" date="2016-11" db="EMBL/GenBank/DDBJ databases">
        <title>Interaction between Lactobacillus species and yeast in water kefir.</title>
        <authorList>
            <person name="Behr J."/>
            <person name="Xu D."/>
            <person name="Vogel R.F."/>
        </authorList>
    </citation>
    <scope>NUCLEOTIDE SEQUENCE [LARGE SCALE GENOMIC DNA]</scope>
    <source>
        <strain evidence="2 3">TMW 1.1827</strain>
    </source>
</reference>
<dbReference type="Proteomes" id="UP000324497">
    <property type="component" value="Chromosome"/>
</dbReference>
<proteinExistence type="predicted"/>
<protein>
    <recommendedName>
        <fullName evidence="4">SHOCT domain-containing protein</fullName>
    </recommendedName>
</protein>
<evidence type="ECO:0000256" key="1">
    <source>
        <dbReference type="SAM" id="Phobius"/>
    </source>
</evidence>
<feature type="transmembrane region" description="Helical" evidence="1">
    <location>
        <begin position="6"/>
        <end position="26"/>
    </location>
</feature>
<name>A0A3S6R0U8_9LACO</name>
<keyword evidence="1" id="KW-1133">Transmembrane helix</keyword>
<dbReference type="RefSeq" id="WP_148126704.1">
    <property type="nucleotide sequence ID" value="NZ_CP018180.1"/>
</dbReference>
<evidence type="ECO:0008006" key="4">
    <source>
        <dbReference type="Google" id="ProtNLM"/>
    </source>
</evidence>
<organism evidence="2 3">
    <name type="scientific">Liquorilactobacillus nagelii</name>
    <dbReference type="NCBI Taxonomy" id="82688"/>
    <lineage>
        <taxon>Bacteria</taxon>
        <taxon>Bacillati</taxon>
        <taxon>Bacillota</taxon>
        <taxon>Bacilli</taxon>
        <taxon>Lactobacillales</taxon>
        <taxon>Lactobacillaceae</taxon>
        <taxon>Liquorilactobacillus</taxon>
    </lineage>
</organism>
<keyword evidence="3" id="KW-1185">Reference proteome</keyword>
<evidence type="ECO:0000313" key="2">
    <source>
        <dbReference type="EMBL" id="AUJ32115.1"/>
    </source>
</evidence>
<dbReference type="KEGG" id="lng:BSQ50_05820"/>
<dbReference type="EMBL" id="CP018180">
    <property type="protein sequence ID" value="AUJ32115.1"/>
    <property type="molecule type" value="Genomic_DNA"/>
</dbReference>
<accession>A0A3S6R0U8</accession>
<gene>
    <name evidence="2" type="ORF">BSQ50_05820</name>
</gene>
<sequence length="66" mass="7971">MNWPMMSGWLFLTLLIIFALMLVFFFKQKTNKKLNQSSVFKILDESYAKGEITYQEYQIRKNNLKK</sequence>
<keyword evidence="1" id="KW-0472">Membrane</keyword>
<keyword evidence="1" id="KW-0812">Transmembrane</keyword>
<dbReference type="AlphaFoldDB" id="A0A3S6R0U8"/>